<dbReference type="EMBL" id="LRBV02000008">
    <property type="status" value="NOT_ANNOTATED_CDS"/>
    <property type="molecule type" value="Genomic_DNA"/>
</dbReference>
<dbReference type="PANTHER" id="PTHR33510">
    <property type="entry name" value="PROTEIN TIC 20-II, CHLOROPLASTIC"/>
    <property type="match status" value="1"/>
</dbReference>
<proteinExistence type="inferred from homology"/>
<dbReference type="GeneID" id="115954689"/>
<protein>
    <recommendedName>
        <fullName evidence="7">Protein TIC 20</fullName>
    </recommendedName>
</protein>
<keyword evidence="6 7" id="KW-0472">Membrane</keyword>
<dbReference type="Pfam" id="PF16166">
    <property type="entry name" value="TIC20"/>
    <property type="match status" value="1"/>
</dbReference>
<keyword evidence="7" id="KW-0150">Chloroplast</keyword>
<dbReference type="EnsemblPlants" id="QL08p037427:mrna">
    <property type="protein sequence ID" value="QL08p037427:mrna"/>
    <property type="gene ID" value="QL08p037427"/>
</dbReference>
<feature type="transmembrane region" description="Helical" evidence="7">
    <location>
        <begin position="174"/>
        <end position="190"/>
    </location>
</feature>
<dbReference type="FunCoup" id="A0A7N2MB69">
    <property type="interactions" value="27"/>
</dbReference>
<evidence type="ECO:0000256" key="6">
    <source>
        <dbReference type="ARBA" id="ARBA00023136"/>
    </source>
</evidence>
<evidence type="ECO:0000256" key="5">
    <source>
        <dbReference type="ARBA" id="ARBA00022989"/>
    </source>
</evidence>
<sequence>MPAVAPLTSSPRLLVNPSPHTNLLPPAGIAAAACGFWYKDAILQKFSKSFTTHNPLARHTFVACSSKGNSFLHLSATSSQFSSGNQGGLLHRIPLLPTPRKSIMPLQASKDNPFGYRIPKMTEKPEWWWRIFACIPYLLALQMSETASYVQPLLDRHEFLEDLLYYIPGAVRRLPWWFHILHFYLAYFGVVQNKKWPHYLRFHVAMGFLLEQALQVVVLSSNFMPLIHFQGIFGLYYWAAVGFLYIFIMLECVRCALAGKYVKIPLISDSAFIHSLFKIGGYQRPF</sequence>
<dbReference type="GO" id="GO:0005739">
    <property type="term" value="C:mitochondrion"/>
    <property type="evidence" value="ECO:0007669"/>
    <property type="project" value="EnsemblPlants"/>
</dbReference>
<dbReference type="InterPro" id="IPR005691">
    <property type="entry name" value="Tic20"/>
</dbReference>
<accession>A0A7N2MB69</accession>
<evidence type="ECO:0000256" key="7">
    <source>
        <dbReference type="RuleBase" id="RU367003"/>
    </source>
</evidence>
<feature type="transmembrane region" description="Helical" evidence="7">
    <location>
        <begin position="235"/>
        <end position="257"/>
    </location>
</feature>
<dbReference type="Proteomes" id="UP000594261">
    <property type="component" value="Chromosome 8"/>
</dbReference>
<organism evidence="8 9">
    <name type="scientific">Quercus lobata</name>
    <name type="common">Valley oak</name>
    <dbReference type="NCBI Taxonomy" id="97700"/>
    <lineage>
        <taxon>Eukaryota</taxon>
        <taxon>Viridiplantae</taxon>
        <taxon>Streptophyta</taxon>
        <taxon>Embryophyta</taxon>
        <taxon>Tracheophyta</taxon>
        <taxon>Spermatophyta</taxon>
        <taxon>Magnoliopsida</taxon>
        <taxon>eudicotyledons</taxon>
        <taxon>Gunneridae</taxon>
        <taxon>Pentapetalae</taxon>
        <taxon>rosids</taxon>
        <taxon>fabids</taxon>
        <taxon>Fagales</taxon>
        <taxon>Fagaceae</taxon>
        <taxon>Quercus</taxon>
    </lineage>
</organism>
<evidence type="ECO:0000256" key="3">
    <source>
        <dbReference type="ARBA" id="ARBA00022692"/>
    </source>
</evidence>
<gene>
    <name evidence="8" type="primary">LOC115954689</name>
</gene>
<keyword evidence="5 7" id="KW-1133">Transmembrane helix</keyword>
<reference evidence="8" key="2">
    <citation type="submission" date="2021-01" db="UniProtKB">
        <authorList>
            <consortium name="EnsemblPlants"/>
        </authorList>
    </citation>
    <scope>IDENTIFICATION</scope>
</reference>
<dbReference type="AlphaFoldDB" id="A0A7N2MB69"/>
<dbReference type="KEGG" id="qlo:115954689"/>
<dbReference type="GO" id="GO:0045037">
    <property type="term" value="P:protein import into chloroplast stroma"/>
    <property type="evidence" value="ECO:0007669"/>
    <property type="project" value="EnsemblPlants"/>
</dbReference>
<dbReference type="InParanoid" id="A0A7N2MB69"/>
<evidence type="ECO:0000256" key="4">
    <source>
        <dbReference type="ARBA" id="ARBA00022780"/>
    </source>
</evidence>
<evidence type="ECO:0000256" key="2">
    <source>
        <dbReference type="ARBA" id="ARBA00009596"/>
    </source>
</evidence>
<dbReference type="OrthoDB" id="602284at2759"/>
<name>A0A7N2MB69_QUELO</name>
<evidence type="ECO:0000313" key="8">
    <source>
        <dbReference type="EnsemblPlants" id="QL08p037427:mrna"/>
    </source>
</evidence>
<evidence type="ECO:0000256" key="1">
    <source>
        <dbReference type="ARBA" id="ARBA00004478"/>
    </source>
</evidence>
<comment type="caution">
    <text evidence="7">Lacks conserved residue(s) required for the propagation of feature annotation.</text>
</comment>
<comment type="subcellular location">
    <subcellularLocation>
        <location evidence="1">Plastid</location>
        <location evidence="1">Chloroplast inner membrane</location>
        <topology evidence="1">Multi-pass membrane protein</topology>
    </subcellularLocation>
    <subcellularLocation>
        <location evidence="7">Plastid</location>
        <location evidence="7">Chloroplast membrane</location>
        <topology evidence="7">Multi-pass membrane protein</topology>
    </subcellularLocation>
</comment>
<keyword evidence="3 7" id="KW-0812">Transmembrane</keyword>
<evidence type="ECO:0000313" key="9">
    <source>
        <dbReference type="Proteomes" id="UP000594261"/>
    </source>
</evidence>
<dbReference type="OMA" id="PHYLRFH"/>
<dbReference type="Gramene" id="QL08p037427:mrna">
    <property type="protein sequence ID" value="QL08p037427:mrna"/>
    <property type="gene ID" value="QL08p037427"/>
</dbReference>
<dbReference type="PANTHER" id="PTHR33510:SF12">
    <property type="entry name" value="PROTEIN TIC 20-IV, CHLOROPLASTIC"/>
    <property type="match status" value="1"/>
</dbReference>
<keyword evidence="4" id="KW-1001">Plastid inner membrane</keyword>
<keyword evidence="9" id="KW-1185">Reference proteome</keyword>
<dbReference type="RefSeq" id="XP_030928470.1">
    <property type="nucleotide sequence ID" value="XM_031072610.1"/>
</dbReference>
<feature type="transmembrane region" description="Helical" evidence="7">
    <location>
        <begin position="202"/>
        <end position="223"/>
    </location>
</feature>
<dbReference type="GO" id="GO:0009706">
    <property type="term" value="C:chloroplast inner membrane"/>
    <property type="evidence" value="ECO:0007669"/>
    <property type="project" value="UniProtKB-SubCell"/>
</dbReference>
<comment type="function">
    <text evidence="7">Involved in protein precursor import into chloroplasts.</text>
</comment>
<reference evidence="8 9" key="1">
    <citation type="journal article" date="2016" name="G3 (Bethesda)">
        <title>First Draft Assembly and Annotation of the Genome of a California Endemic Oak Quercus lobata Nee (Fagaceae).</title>
        <authorList>
            <person name="Sork V.L."/>
            <person name="Fitz-Gibbon S.T."/>
            <person name="Puiu D."/>
            <person name="Crepeau M."/>
            <person name="Gugger P.F."/>
            <person name="Sherman R."/>
            <person name="Stevens K."/>
            <person name="Langley C.H."/>
            <person name="Pellegrini M."/>
            <person name="Salzberg S.L."/>
        </authorList>
    </citation>
    <scope>NUCLEOTIDE SEQUENCE [LARGE SCALE GENOMIC DNA]</scope>
    <source>
        <strain evidence="8 9">cv. SW786</strain>
    </source>
</reference>
<comment type="similarity">
    <text evidence="2 7">Belongs to the Tic20 family.</text>
</comment>
<keyword evidence="7" id="KW-0934">Plastid</keyword>